<dbReference type="GO" id="GO:0006437">
    <property type="term" value="P:tyrosyl-tRNA aminoacylation"/>
    <property type="evidence" value="ECO:0007669"/>
    <property type="project" value="TreeGrafter"/>
</dbReference>
<name>A0AAD4BLW7_BOLED</name>
<dbReference type="GO" id="GO:0005737">
    <property type="term" value="C:cytoplasm"/>
    <property type="evidence" value="ECO:0007669"/>
    <property type="project" value="TreeGrafter"/>
</dbReference>
<proteinExistence type="inferred from homology"/>
<comment type="caution">
    <text evidence="11">The sequence shown here is derived from an EMBL/GenBank/DDBJ whole genome shotgun (WGS) entry which is preliminary data.</text>
</comment>
<organism evidence="11 12">
    <name type="scientific">Boletus edulis BED1</name>
    <dbReference type="NCBI Taxonomy" id="1328754"/>
    <lineage>
        <taxon>Eukaryota</taxon>
        <taxon>Fungi</taxon>
        <taxon>Dikarya</taxon>
        <taxon>Basidiomycota</taxon>
        <taxon>Agaricomycotina</taxon>
        <taxon>Agaricomycetes</taxon>
        <taxon>Agaricomycetidae</taxon>
        <taxon>Boletales</taxon>
        <taxon>Boletineae</taxon>
        <taxon>Boletaceae</taxon>
        <taxon>Boletoideae</taxon>
        <taxon>Boletus</taxon>
    </lineage>
</organism>
<dbReference type="InterPro" id="IPR002305">
    <property type="entry name" value="aa-tRNA-synth_Ic"/>
</dbReference>
<keyword evidence="2 9" id="KW-0436">Ligase</keyword>
<keyword evidence="3 9" id="KW-0547">Nucleotide-binding</keyword>
<keyword evidence="5 9" id="KW-0648">Protein biosynthesis</keyword>
<keyword evidence="6 9" id="KW-0030">Aminoacyl-tRNA synthetase</keyword>
<evidence type="ECO:0000313" key="11">
    <source>
        <dbReference type="EMBL" id="KAF8433927.1"/>
    </source>
</evidence>
<dbReference type="EC" id="6.1.1.1" evidence="1"/>
<dbReference type="Proteomes" id="UP001194468">
    <property type="component" value="Unassembled WGS sequence"/>
</dbReference>
<comment type="catalytic activity">
    <reaction evidence="8">
        <text>tRNA(Tyr) + L-tyrosine + ATP = L-tyrosyl-tRNA(Tyr) + AMP + diphosphate + H(+)</text>
        <dbReference type="Rhea" id="RHEA:10220"/>
        <dbReference type="Rhea" id="RHEA-COMP:9706"/>
        <dbReference type="Rhea" id="RHEA-COMP:9707"/>
        <dbReference type="ChEBI" id="CHEBI:15378"/>
        <dbReference type="ChEBI" id="CHEBI:30616"/>
        <dbReference type="ChEBI" id="CHEBI:33019"/>
        <dbReference type="ChEBI" id="CHEBI:58315"/>
        <dbReference type="ChEBI" id="CHEBI:78442"/>
        <dbReference type="ChEBI" id="CHEBI:78536"/>
        <dbReference type="ChEBI" id="CHEBI:456215"/>
        <dbReference type="EC" id="6.1.1.1"/>
    </reaction>
</comment>
<dbReference type="SUPFAM" id="SSF52374">
    <property type="entry name" value="Nucleotidylyl transferase"/>
    <property type="match status" value="1"/>
</dbReference>
<dbReference type="PANTHER" id="PTHR46264">
    <property type="entry name" value="TYROSINE-TRNA LIGASE"/>
    <property type="match status" value="1"/>
</dbReference>
<evidence type="ECO:0000256" key="10">
    <source>
        <dbReference type="SAM" id="MobiDB-lite"/>
    </source>
</evidence>
<dbReference type="InterPro" id="IPR050489">
    <property type="entry name" value="Tyr-tRNA_synthase"/>
</dbReference>
<evidence type="ECO:0000256" key="9">
    <source>
        <dbReference type="RuleBase" id="RU363036"/>
    </source>
</evidence>
<dbReference type="Gene3D" id="3.40.50.620">
    <property type="entry name" value="HUPs"/>
    <property type="match status" value="1"/>
</dbReference>
<evidence type="ECO:0000256" key="4">
    <source>
        <dbReference type="ARBA" id="ARBA00022840"/>
    </source>
</evidence>
<sequence length="348" mass="39544">MYFPIFGICSYLFASHCGWHQKKKYKEVLGGDIIKGILAEGRSPTLIPIGQGTAATGRPHIGYVVPLTKIADFLRAGVEAKILLADVHAFLDNLKAPLDLVTHRTIYYEFVLRAIFTSLGIPTSTLTFVRGSDYQLSREYNLDNYKLCTLATEHDAKKARSEVVKVDRWHKIFTYAELYLPRLGYAKRAHLMNTMVPGLMGGEMSSSDPDSKIYILDPSEVVKRKTKKAFCEGRQCGHVTRDRRIQWGGGPSHYQELEDDFAAKKIHPGDLKEWQQVEQLAYPDPNAKEVKMKKKTREGVPVTSEEKVRTPPNPHLRRSMVLLTKDGYLIHLLVSLMARQYQHDERVS</sequence>
<accession>A0AAD4BLW7</accession>
<evidence type="ECO:0000256" key="7">
    <source>
        <dbReference type="ARBA" id="ARBA00033323"/>
    </source>
</evidence>
<evidence type="ECO:0000256" key="8">
    <source>
        <dbReference type="ARBA" id="ARBA00048248"/>
    </source>
</evidence>
<evidence type="ECO:0000256" key="1">
    <source>
        <dbReference type="ARBA" id="ARBA00013160"/>
    </source>
</evidence>
<reference evidence="11" key="2">
    <citation type="journal article" date="2020" name="Nat. Commun.">
        <title>Large-scale genome sequencing of mycorrhizal fungi provides insights into the early evolution of symbiotic traits.</title>
        <authorList>
            <person name="Miyauchi S."/>
            <person name="Kiss E."/>
            <person name="Kuo A."/>
            <person name="Drula E."/>
            <person name="Kohler A."/>
            <person name="Sanchez-Garcia M."/>
            <person name="Morin E."/>
            <person name="Andreopoulos B."/>
            <person name="Barry K.W."/>
            <person name="Bonito G."/>
            <person name="Buee M."/>
            <person name="Carver A."/>
            <person name="Chen C."/>
            <person name="Cichocki N."/>
            <person name="Clum A."/>
            <person name="Culley D."/>
            <person name="Crous P.W."/>
            <person name="Fauchery L."/>
            <person name="Girlanda M."/>
            <person name="Hayes R.D."/>
            <person name="Keri Z."/>
            <person name="LaButti K."/>
            <person name="Lipzen A."/>
            <person name="Lombard V."/>
            <person name="Magnuson J."/>
            <person name="Maillard F."/>
            <person name="Murat C."/>
            <person name="Nolan M."/>
            <person name="Ohm R.A."/>
            <person name="Pangilinan J."/>
            <person name="Pereira M.F."/>
            <person name="Perotto S."/>
            <person name="Peter M."/>
            <person name="Pfister S."/>
            <person name="Riley R."/>
            <person name="Sitrit Y."/>
            <person name="Stielow J.B."/>
            <person name="Szollosi G."/>
            <person name="Zifcakova L."/>
            <person name="Stursova M."/>
            <person name="Spatafora J.W."/>
            <person name="Tedersoo L."/>
            <person name="Vaario L.M."/>
            <person name="Yamada A."/>
            <person name="Yan M."/>
            <person name="Wang P."/>
            <person name="Xu J."/>
            <person name="Bruns T."/>
            <person name="Baldrian P."/>
            <person name="Vilgalys R."/>
            <person name="Dunand C."/>
            <person name="Henrissat B."/>
            <person name="Grigoriev I.V."/>
            <person name="Hibbett D."/>
            <person name="Nagy L.G."/>
            <person name="Martin F.M."/>
        </authorList>
    </citation>
    <scope>NUCLEOTIDE SEQUENCE</scope>
    <source>
        <strain evidence="11">BED1</strain>
    </source>
</reference>
<evidence type="ECO:0000256" key="5">
    <source>
        <dbReference type="ARBA" id="ARBA00022917"/>
    </source>
</evidence>
<dbReference type="EMBL" id="WHUW01000031">
    <property type="protein sequence ID" value="KAF8433927.1"/>
    <property type="molecule type" value="Genomic_DNA"/>
</dbReference>
<keyword evidence="4 9" id="KW-0067">ATP-binding</keyword>
<reference evidence="11" key="1">
    <citation type="submission" date="2019-10" db="EMBL/GenBank/DDBJ databases">
        <authorList>
            <consortium name="DOE Joint Genome Institute"/>
            <person name="Kuo A."/>
            <person name="Miyauchi S."/>
            <person name="Kiss E."/>
            <person name="Drula E."/>
            <person name="Kohler A."/>
            <person name="Sanchez-Garcia M."/>
            <person name="Andreopoulos B."/>
            <person name="Barry K.W."/>
            <person name="Bonito G."/>
            <person name="Buee M."/>
            <person name="Carver A."/>
            <person name="Chen C."/>
            <person name="Cichocki N."/>
            <person name="Clum A."/>
            <person name="Culley D."/>
            <person name="Crous P.W."/>
            <person name="Fauchery L."/>
            <person name="Girlanda M."/>
            <person name="Hayes R."/>
            <person name="Keri Z."/>
            <person name="LaButti K."/>
            <person name="Lipzen A."/>
            <person name="Lombard V."/>
            <person name="Magnuson J."/>
            <person name="Maillard F."/>
            <person name="Morin E."/>
            <person name="Murat C."/>
            <person name="Nolan M."/>
            <person name="Ohm R."/>
            <person name="Pangilinan J."/>
            <person name="Pereira M."/>
            <person name="Perotto S."/>
            <person name="Peter M."/>
            <person name="Riley R."/>
            <person name="Sitrit Y."/>
            <person name="Stielow B."/>
            <person name="Szollosi G."/>
            <person name="Zifcakova L."/>
            <person name="Stursova M."/>
            <person name="Spatafora J.W."/>
            <person name="Tedersoo L."/>
            <person name="Vaario L.-M."/>
            <person name="Yamada A."/>
            <person name="Yan M."/>
            <person name="Wang P."/>
            <person name="Xu J."/>
            <person name="Bruns T."/>
            <person name="Baldrian P."/>
            <person name="Vilgalys R."/>
            <person name="Henrissat B."/>
            <person name="Grigoriev I.V."/>
            <person name="Hibbett D."/>
            <person name="Nagy L.G."/>
            <person name="Martin F.M."/>
        </authorList>
    </citation>
    <scope>NUCLEOTIDE SEQUENCE</scope>
    <source>
        <strain evidence="11">BED1</strain>
    </source>
</reference>
<dbReference type="Pfam" id="PF00579">
    <property type="entry name" value="tRNA-synt_1b"/>
    <property type="match status" value="2"/>
</dbReference>
<evidence type="ECO:0000256" key="6">
    <source>
        <dbReference type="ARBA" id="ARBA00023146"/>
    </source>
</evidence>
<dbReference type="AlphaFoldDB" id="A0AAD4BLW7"/>
<comment type="similarity">
    <text evidence="9">Belongs to the class-I aminoacyl-tRNA synthetase family.</text>
</comment>
<evidence type="ECO:0000256" key="3">
    <source>
        <dbReference type="ARBA" id="ARBA00022741"/>
    </source>
</evidence>
<feature type="region of interest" description="Disordered" evidence="10">
    <location>
        <begin position="292"/>
        <end position="313"/>
    </location>
</feature>
<dbReference type="GO" id="GO:0004831">
    <property type="term" value="F:tyrosine-tRNA ligase activity"/>
    <property type="evidence" value="ECO:0007669"/>
    <property type="project" value="UniProtKB-EC"/>
</dbReference>
<dbReference type="Gene3D" id="1.10.240.10">
    <property type="entry name" value="Tyrosyl-Transfer RNA Synthetase"/>
    <property type="match status" value="1"/>
</dbReference>
<protein>
    <recommendedName>
        <fullName evidence="1">tyrosine--tRNA ligase</fullName>
        <ecNumber evidence="1">6.1.1.1</ecNumber>
    </recommendedName>
    <alternativeName>
        <fullName evidence="7">Tyrosyl-tRNA synthetase</fullName>
    </alternativeName>
</protein>
<evidence type="ECO:0000256" key="2">
    <source>
        <dbReference type="ARBA" id="ARBA00022598"/>
    </source>
</evidence>
<dbReference type="PANTHER" id="PTHR46264:SF4">
    <property type="entry name" value="TYROSINE--TRNA LIGASE, CYTOPLASMIC"/>
    <property type="match status" value="1"/>
</dbReference>
<dbReference type="GO" id="GO:0005524">
    <property type="term" value="F:ATP binding"/>
    <property type="evidence" value="ECO:0007669"/>
    <property type="project" value="UniProtKB-KW"/>
</dbReference>
<gene>
    <name evidence="11" type="ORF">L210DRAFT_3623018</name>
</gene>
<dbReference type="InterPro" id="IPR014729">
    <property type="entry name" value="Rossmann-like_a/b/a_fold"/>
</dbReference>
<keyword evidence="12" id="KW-1185">Reference proteome</keyword>
<evidence type="ECO:0000313" key="12">
    <source>
        <dbReference type="Proteomes" id="UP001194468"/>
    </source>
</evidence>